<dbReference type="GO" id="GO:0003779">
    <property type="term" value="F:actin binding"/>
    <property type="evidence" value="ECO:0007669"/>
    <property type="project" value="InterPro"/>
</dbReference>
<feature type="domain" description="WH1" evidence="3">
    <location>
        <begin position="16"/>
        <end position="127"/>
    </location>
</feature>
<dbReference type="InterPro" id="IPR003124">
    <property type="entry name" value="WH2_dom"/>
</dbReference>
<dbReference type="Pfam" id="PF00568">
    <property type="entry name" value="WH1"/>
    <property type="match status" value="1"/>
</dbReference>
<dbReference type="GO" id="GO:0005884">
    <property type="term" value="C:actin filament"/>
    <property type="evidence" value="ECO:0007669"/>
    <property type="project" value="TreeGrafter"/>
</dbReference>
<dbReference type="PROSITE" id="PS50229">
    <property type="entry name" value="WH1"/>
    <property type="match status" value="1"/>
</dbReference>
<feature type="domain" description="WH2" evidence="4">
    <location>
        <begin position="497"/>
        <end position="517"/>
    </location>
</feature>
<feature type="compositionally biased region" description="Low complexity" evidence="2">
    <location>
        <begin position="137"/>
        <end position="156"/>
    </location>
</feature>
<dbReference type="GO" id="GO:0030479">
    <property type="term" value="C:actin cortical patch"/>
    <property type="evidence" value="ECO:0007669"/>
    <property type="project" value="UniProtKB-ARBA"/>
</dbReference>
<protein>
    <recommendedName>
        <fullName evidence="7">Proline-rich protein LAS17</fullName>
    </recommendedName>
</protein>
<name>A0A376BC02_9ASCO</name>
<feature type="compositionally biased region" description="Pro residues" evidence="2">
    <location>
        <begin position="382"/>
        <end position="398"/>
    </location>
</feature>
<dbReference type="Gene3D" id="2.30.29.30">
    <property type="entry name" value="Pleckstrin-homology domain (PH domain)/Phosphotyrosine-binding domain (PTB)"/>
    <property type="match status" value="1"/>
</dbReference>
<accession>A0A376BC02</accession>
<sequence length="582" mass="62574">MGLLSSGDKEKIKIALPKSFNKIIYVSVARLYIAYPNPDKWQYTGLTGSIALVDDLVGNTFFFKLIDINGNRGVIWDQELYINFEYFQDRTFFHTFELEDCMAGLLFEDIGEAQHFYKRVVKREKYASKKTLSNNNAIALNKSNNGGGNKSSSNSNIHGPRGESLISDQRQRYDYDSLARKKAPPPPPPSTATTSATTNVTRNNSSKSAARNESTSANTPDVPAESTSSVPVVHHVPPPPDHYVNPTPSTNPDLEKNRPENNKTTQSVNMDTRFAFPIPQMKNFGSSISAVTPVAAVPPPLPAGNRPALPQRNVPQPSSPVLPNRYNAIPAVGGAFPPPLPPSRRGPVPAPPPRRTTAALPTINGYTQQEPYNNTNLGRAVPPAPPKRGPVPPPPPRAARPTPSLPNRVPSNPVSYGQPQQYNDYNTRLQQQQQQQQEVPYDQSAYPPSQNQIPMAPPMPSMGQSAAAPPPPPPMPTMGQNNSNNSSGLTETTGDAGRDALLASIRGAGGINSLKKIDKSQLDRPSVLLQEGKDNKPGVNNSNGASTSGGGGPPSLADALAAALNSRKAKVSYNGDDDGGDW</sequence>
<dbReference type="CDD" id="cd01205">
    <property type="entry name" value="EVH1_WASP-like"/>
    <property type="match status" value="1"/>
</dbReference>
<evidence type="ECO:0000259" key="3">
    <source>
        <dbReference type="PROSITE" id="PS50229"/>
    </source>
</evidence>
<dbReference type="Proteomes" id="UP000262825">
    <property type="component" value="Unassembled WGS sequence"/>
</dbReference>
<feature type="region of interest" description="Disordered" evidence="2">
    <location>
        <begin position="137"/>
        <end position="267"/>
    </location>
</feature>
<dbReference type="PANTHER" id="PTHR45691:SF6">
    <property type="entry name" value="PROTEIN DIAPHANOUS"/>
    <property type="match status" value="1"/>
</dbReference>
<evidence type="ECO:0000256" key="1">
    <source>
        <dbReference type="ARBA" id="ARBA00022553"/>
    </source>
</evidence>
<dbReference type="EMBL" id="UFAJ01001158">
    <property type="protein sequence ID" value="SSD62119.1"/>
    <property type="molecule type" value="Genomic_DNA"/>
</dbReference>
<feature type="compositionally biased region" description="Basic and acidic residues" evidence="2">
    <location>
        <begin position="169"/>
        <end position="179"/>
    </location>
</feature>
<organism evidence="5 6">
    <name type="scientific">Saccharomycodes ludwigii</name>
    <dbReference type="NCBI Taxonomy" id="36035"/>
    <lineage>
        <taxon>Eukaryota</taxon>
        <taxon>Fungi</taxon>
        <taxon>Dikarya</taxon>
        <taxon>Ascomycota</taxon>
        <taxon>Saccharomycotina</taxon>
        <taxon>Saccharomycetes</taxon>
        <taxon>Saccharomycodales</taxon>
        <taxon>Saccharomycodaceae</taxon>
        <taxon>Saccharomycodes</taxon>
    </lineage>
</organism>
<evidence type="ECO:0000256" key="2">
    <source>
        <dbReference type="SAM" id="MobiDB-lite"/>
    </source>
</evidence>
<dbReference type="GO" id="GO:0045010">
    <property type="term" value="P:actin nucleation"/>
    <property type="evidence" value="ECO:0007669"/>
    <property type="project" value="UniProtKB-ARBA"/>
</dbReference>
<dbReference type="VEuPathDB" id="FungiDB:SCODWIG_03881"/>
<dbReference type="GO" id="GO:0030041">
    <property type="term" value="P:actin filament polymerization"/>
    <property type="evidence" value="ECO:0007669"/>
    <property type="project" value="TreeGrafter"/>
</dbReference>
<keyword evidence="1" id="KW-0597">Phosphoprotein</keyword>
<feature type="region of interest" description="Disordered" evidence="2">
    <location>
        <begin position="333"/>
        <end position="557"/>
    </location>
</feature>
<dbReference type="InterPro" id="IPR000697">
    <property type="entry name" value="WH1/EVH1_dom"/>
</dbReference>
<feature type="compositionally biased region" description="Polar residues" evidence="2">
    <location>
        <begin position="409"/>
        <end position="429"/>
    </location>
</feature>
<dbReference type="PROSITE" id="PS51082">
    <property type="entry name" value="WH2"/>
    <property type="match status" value="1"/>
</dbReference>
<feature type="compositionally biased region" description="Polar residues" evidence="2">
    <location>
        <begin position="364"/>
        <end position="377"/>
    </location>
</feature>
<dbReference type="AlphaFoldDB" id="A0A376BC02"/>
<keyword evidence="6" id="KW-1185">Reference proteome</keyword>
<feature type="compositionally biased region" description="Polar residues" evidence="2">
    <location>
        <begin position="199"/>
        <end position="229"/>
    </location>
</feature>
<feature type="compositionally biased region" description="Pro residues" evidence="2">
    <location>
        <begin position="336"/>
        <end position="354"/>
    </location>
</feature>
<dbReference type="InterPro" id="IPR011993">
    <property type="entry name" value="PH-like_dom_sf"/>
</dbReference>
<dbReference type="GO" id="GO:0071933">
    <property type="term" value="F:Arp2/3 complex binding"/>
    <property type="evidence" value="ECO:0007669"/>
    <property type="project" value="UniProtKB-ARBA"/>
</dbReference>
<feature type="compositionally biased region" description="Polar residues" evidence="2">
    <location>
        <begin position="478"/>
        <end position="493"/>
    </location>
</feature>
<evidence type="ECO:0000313" key="6">
    <source>
        <dbReference type="Proteomes" id="UP000262825"/>
    </source>
</evidence>
<evidence type="ECO:0000259" key="4">
    <source>
        <dbReference type="PROSITE" id="PS51082"/>
    </source>
</evidence>
<dbReference type="FunFam" id="2.30.29.30:FF:000281">
    <property type="entry name" value="Actin associated protein"/>
    <property type="match status" value="1"/>
</dbReference>
<dbReference type="InterPro" id="IPR051412">
    <property type="entry name" value="Formin_Homology_Diaphanous_sf"/>
</dbReference>
<evidence type="ECO:0008006" key="7">
    <source>
        <dbReference type="Google" id="ProtNLM"/>
    </source>
</evidence>
<proteinExistence type="predicted"/>
<dbReference type="SMART" id="SM00461">
    <property type="entry name" value="WH1"/>
    <property type="match status" value="1"/>
</dbReference>
<evidence type="ECO:0000313" key="5">
    <source>
        <dbReference type="EMBL" id="SSD62119.1"/>
    </source>
</evidence>
<reference evidence="6" key="1">
    <citation type="submission" date="2018-06" db="EMBL/GenBank/DDBJ databases">
        <authorList>
            <person name="Guldener U."/>
        </authorList>
    </citation>
    <scope>NUCLEOTIDE SEQUENCE [LARGE SCALE GENOMIC DNA]</scope>
    <source>
        <strain evidence="6">UTAD17</strain>
    </source>
</reference>
<dbReference type="SUPFAM" id="SSF50729">
    <property type="entry name" value="PH domain-like"/>
    <property type="match status" value="1"/>
</dbReference>
<dbReference type="PANTHER" id="PTHR45691">
    <property type="entry name" value="PROTEIN DIAPHANOUS"/>
    <property type="match status" value="1"/>
</dbReference>
<dbReference type="InterPro" id="IPR033927">
    <property type="entry name" value="WASPfam_EVH1"/>
</dbReference>
<gene>
    <name evidence="5" type="ORF">SCODWIG_03881</name>
</gene>